<name>A0ABV3UKB2_9GAMM</name>
<protein>
    <submittedName>
        <fullName evidence="1">Type II toxin-antitoxin system RelE/ParE family toxin</fullName>
    </submittedName>
</protein>
<dbReference type="PANTHER" id="PTHR41791">
    <property type="entry name" value="SSL7039 PROTEIN"/>
    <property type="match status" value="1"/>
</dbReference>
<dbReference type="Pfam" id="PF05973">
    <property type="entry name" value="Gp49"/>
    <property type="match status" value="1"/>
</dbReference>
<keyword evidence="2" id="KW-1185">Reference proteome</keyword>
<dbReference type="InterPro" id="IPR009241">
    <property type="entry name" value="HigB-like"/>
</dbReference>
<gene>
    <name evidence="1" type="ORF">AB4M04_16875</name>
</gene>
<reference evidence="1 2" key="1">
    <citation type="submission" date="2024-07" db="EMBL/GenBank/DDBJ databases">
        <title>Genomes of novel Serratia strains from suburban soil.</title>
        <authorList>
            <person name="Markert E.X."/>
            <person name="Severe K."/>
            <person name="Severe L."/>
            <person name="Twing K.I."/>
            <person name="Ward L.M."/>
        </authorList>
    </citation>
    <scope>NUCLEOTIDE SEQUENCE [LARGE SCALE GENOMIC DNA]</scope>
    <source>
        <strain evidence="1 2">3C-UT</strain>
    </source>
</reference>
<dbReference type="EMBL" id="JBFQXQ010000002">
    <property type="protein sequence ID" value="MEX3173748.1"/>
    <property type="molecule type" value="Genomic_DNA"/>
</dbReference>
<dbReference type="PANTHER" id="PTHR41791:SF1">
    <property type="entry name" value="SSL7039 PROTEIN"/>
    <property type="match status" value="1"/>
</dbReference>
<evidence type="ECO:0000313" key="1">
    <source>
        <dbReference type="EMBL" id="MEX3173748.1"/>
    </source>
</evidence>
<dbReference type="PIRSF" id="PIRSF028744">
    <property type="entry name" value="Addict_mod_HI1419"/>
    <property type="match status" value="1"/>
</dbReference>
<dbReference type="RefSeq" id="WP_026142183.1">
    <property type="nucleotide sequence ID" value="NZ_JBFQXQ010000002.1"/>
</dbReference>
<sequence>MKTIVHYLTADCKDPYQEWLNSLKDPIAKAKITTRINRLSAGSFGDCKPLRESVWELRIDQGPGYRVYYAQIENITLLLLSGGDKRKQQADIEKAIVYLRDYQSR</sequence>
<evidence type="ECO:0000313" key="2">
    <source>
        <dbReference type="Proteomes" id="UP001558101"/>
    </source>
</evidence>
<dbReference type="NCBIfam" id="TIGR02683">
    <property type="entry name" value="upstrm_HI1419"/>
    <property type="match status" value="1"/>
</dbReference>
<organism evidence="1 2">
    <name type="scientific">Serratia quinivorans</name>
    <dbReference type="NCBI Taxonomy" id="137545"/>
    <lineage>
        <taxon>Bacteria</taxon>
        <taxon>Pseudomonadati</taxon>
        <taxon>Pseudomonadota</taxon>
        <taxon>Gammaproteobacteria</taxon>
        <taxon>Enterobacterales</taxon>
        <taxon>Yersiniaceae</taxon>
        <taxon>Serratia</taxon>
    </lineage>
</organism>
<dbReference type="Proteomes" id="UP001558101">
    <property type="component" value="Unassembled WGS sequence"/>
</dbReference>
<comment type="caution">
    <text evidence="1">The sequence shown here is derived from an EMBL/GenBank/DDBJ whole genome shotgun (WGS) entry which is preliminary data.</text>
</comment>
<accession>A0ABV3UKB2</accession>
<dbReference type="InterPro" id="IPR014056">
    <property type="entry name" value="TypeIITA-like_toxin_pred"/>
</dbReference>
<proteinExistence type="predicted"/>